<comment type="caution">
    <text evidence="1">The sequence shown here is derived from an EMBL/GenBank/DDBJ whole genome shotgun (WGS) entry which is preliminary data.</text>
</comment>
<accession>A0ACB8R5X5</accession>
<evidence type="ECO:0000313" key="1">
    <source>
        <dbReference type="EMBL" id="KAI0039534.1"/>
    </source>
</evidence>
<name>A0ACB8R5X5_9AGAM</name>
<keyword evidence="2" id="KW-1185">Reference proteome</keyword>
<evidence type="ECO:0000313" key="2">
    <source>
        <dbReference type="Proteomes" id="UP000814033"/>
    </source>
</evidence>
<organism evidence="1 2">
    <name type="scientific">Auriscalpium vulgare</name>
    <dbReference type="NCBI Taxonomy" id="40419"/>
    <lineage>
        <taxon>Eukaryota</taxon>
        <taxon>Fungi</taxon>
        <taxon>Dikarya</taxon>
        <taxon>Basidiomycota</taxon>
        <taxon>Agaricomycotina</taxon>
        <taxon>Agaricomycetes</taxon>
        <taxon>Russulales</taxon>
        <taxon>Auriscalpiaceae</taxon>
        <taxon>Auriscalpium</taxon>
    </lineage>
</organism>
<proteinExistence type="predicted"/>
<dbReference type="EMBL" id="MU276293">
    <property type="protein sequence ID" value="KAI0039534.1"/>
    <property type="molecule type" value="Genomic_DNA"/>
</dbReference>
<reference evidence="1" key="1">
    <citation type="submission" date="2021-02" db="EMBL/GenBank/DDBJ databases">
        <authorList>
            <consortium name="DOE Joint Genome Institute"/>
            <person name="Ahrendt S."/>
            <person name="Looney B.P."/>
            <person name="Miyauchi S."/>
            <person name="Morin E."/>
            <person name="Drula E."/>
            <person name="Courty P.E."/>
            <person name="Chicoki N."/>
            <person name="Fauchery L."/>
            <person name="Kohler A."/>
            <person name="Kuo A."/>
            <person name="Labutti K."/>
            <person name="Pangilinan J."/>
            <person name="Lipzen A."/>
            <person name="Riley R."/>
            <person name="Andreopoulos W."/>
            <person name="He G."/>
            <person name="Johnson J."/>
            <person name="Barry K.W."/>
            <person name="Grigoriev I.V."/>
            <person name="Nagy L."/>
            <person name="Hibbett D."/>
            <person name="Henrissat B."/>
            <person name="Matheny P.B."/>
            <person name="Labbe J."/>
            <person name="Martin F."/>
        </authorList>
    </citation>
    <scope>NUCLEOTIDE SEQUENCE</scope>
    <source>
        <strain evidence="1">FP105234-sp</strain>
    </source>
</reference>
<reference evidence="1" key="2">
    <citation type="journal article" date="2022" name="New Phytol.">
        <title>Evolutionary transition to the ectomycorrhizal habit in the genomes of a hyperdiverse lineage of mushroom-forming fungi.</title>
        <authorList>
            <person name="Looney B."/>
            <person name="Miyauchi S."/>
            <person name="Morin E."/>
            <person name="Drula E."/>
            <person name="Courty P.E."/>
            <person name="Kohler A."/>
            <person name="Kuo A."/>
            <person name="LaButti K."/>
            <person name="Pangilinan J."/>
            <person name="Lipzen A."/>
            <person name="Riley R."/>
            <person name="Andreopoulos W."/>
            <person name="He G."/>
            <person name="Johnson J."/>
            <person name="Nolan M."/>
            <person name="Tritt A."/>
            <person name="Barry K.W."/>
            <person name="Grigoriev I.V."/>
            <person name="Nagy L.G."/>
            <person name="Hibbett D."/>
            <person name="Henrissat B."/>
            <person name="Matheny P.B."/>
            <person name="Labbe J."/>
            <person name="Martin F.M."/>
        </authorList>
    </citation>
    <scope>NUCLEOTIDE SEQUENCE</scope>
    <source>
        <strain evidence="1">FP105234-sp</strain>
    </source>
</reference>
<sequence length="242" mass="25767">MADPPAPIREFQGLASCEHKDCYDGNSSTCPGFLEDHEGDIAALAHNARLKIPCLYCKHHAIWHTPGLWQGSRNGPAPATTASAANQPQQPRRSSTESSMFGSRGYGSVPSAGLPPHGAFRHHAESTRPTQQAADRQEALGGGFPSVAGTFYPAGRVQREADGHLAGDASGRQDRARQDQKKKRKRDPPTSGTSKSASASSKKAEPEETFIFCLIPYTARVYAGIATKPSAAEYVAALLSLA</sequence>
<dbReference type="Proteomes" id="UP000814033">
    <property type="component" value="Unassembled WGS sequence"/>
</dbReference>
<gene>
    <name evidence="1" type="ORF">FA95DRAFT_1612504</name>
</gene>
<protein>
    <submittedName>
        <fullName evidence="1">Uncharacterized protein</fullName>
    </submittedName>
</protein>
<feature type="non-terminal residue" evidence="1">
    <location>
        <position position="242"/>
    </location>
</feature>